<comment type="subcellular location">
    <subcellularLocation>
        <location evidence="1">Cytoplasm</location>
        <location evidence="1">Cytoskeleton</location>
        <location evidence="1">Microtubule organizing center</location>
        <location evidence="1">Centrosome</location>
    </subcellularLocation>
</comment>
<dbReference type="GO" id="GO:0005813">
    <property type="term" value="C:centrosome"/>
    <property type="evidence" value="ECO:0007669"/>
    <property type="project" value="UniProtKB-SubCell"/>
</dbReference>
<dbReference type="InParanoid" id="D2HM26"/>
<dbReference type="PANTHER" id="PTHR31144:SF1">
    <property type="entry name" value="UPF0602 PROTEIN C4ORF47"/>
    <property type="match status" value="1"/>
</dbReference>
<dbReference type="PANTHER" id="PTHR31144">
    <property type="entry name" value="UPF0602 PROTEIN C4ORF47"/>
    <property type="match status" value="1"/>
</dbReference>
<dbReference type="Pfam" id="PF15239">
    <property type="entry name" value="CFAP96-like"/>
    <property type="match status" value="1"/>
</dbReference>
<feature type="non-terminal residue" evidence="7">
    <location>
        <position position="1"/>
    </location>
</feature>
<feature type="region of interest" description="Disordered" evidence="6">
    <location>
        <begin position="1"/>
        <end position="21"/>
    </location>
</feature>
<proteinExistence type="inferred from homology"/>
<dbReference type="AlphaFoldDB" id="D2HM26"/>
<organism evidence="7">
    <name type="scientific">Ailuropoda melanoleuca</name>
    <name type="common">Giant panda</name>
    <dbReference type="NCBI Taxonomy" id="9646"/>
    <lineage>
        <taxon>Eukaryota</taxon>
        <taxon>Metazoa</taxon>
        <taxon>Chordata</taxon>
        <taxon>Craniata</taxon>
        <taxon>Vertebrata</taxon>
        <taxon>Euteleostomi</taxon>
        <taxon>Mammalia</taxon>
        <taxon>Eutheria</taxon>
        <taxon>Laurasiatheria</taxon>
        <taxon>Carnivora</taxon>
        <taxon>Caniformia</taxon>
        <taxon>Ursidae</taxon>
        <taxon>Ailuropoda</taxon>
    </lineage>
</organism>
<evidence type="ECO:0000313" key="7">
    <source>
        <dbReference type="EMBL" id="EFB25448.1"/>
    </source>
</evidence>
<keyword evidence="2" id="KW-0963">Cytoplasm</keyword>
<name>D2HM26_AILME</name>
<comment type="similarity">
    <text evidence="4">Belongs to the CFAP96 family.</text>
</comment>
<evidence type="ECO:0000256" key="4">
    <source>
        <dbReference type="ARBA" id="ARBA00035656"/>
    </source>
</evidence>
<accession>D2HM26</accession>
<sequence length="75" mass="8450">FKGPFNEAASKNKQMLPGGSKEMSNLQAGYFDPHFVRIFEGEGYVSLNQVRRRHMMDEAKKNLGKAFLPSSGDKK</sequence>
<dbReference type="GO" id="GO:0005881">
    <property type="term" value="C:cytoplasmic microtubule"/>
    <property type="evidence" value="ECO:0007669"/>
    <property type="project" value="TreeGrafter"/>
</dbReference>
<protein>
    <recommendedName>
        <fullName evidence="5">Cilia-and flagella-associated protein 96</fullName>
    </recommendedName>
</protein>
<feature type="non-terminal residue" evidence="7">
    <location>
        <position position="75"/>
    </location>
</feature>
<evidence type="ECO:0000256" key="2">
    <source>
        <dbReference type="ARBA" id="ARBA00022490"/>
    </source>
</evidence>
<evidence type="ECO:0000256" key="3">
    <source>
        <dbReference type="ARBA" id="ARBA00023212"/>
    </source>
</evidence>
<keyword evidence="3" id="KW-0206">Cytoskeleton</keyword>
<evidence type="ECO:0000256" key="5">
    <source>
        <dbReference type="ARBA" id="ARBA00035693"/>
    </source>
</evidence>
<dbReference type="EMBL" id="GL193032">
    <property type="protein sequence ID" value="EFB25448.1"/>
    <property type="molecule type" value="Genomic_DNA"/>
</dbReference>
<reference evidence="7" key="1">
    <citation type="journal article" date="2010" name="Nature">
        <title>The sequence and de novo assembly of the giant panda genome.</title>
        <authorList>
            <person name="Li R."/>
            <person name="Fan W."/>
            <person name="Tian G."/>
            <person name="Zhu H."/>
            <person name="He L."/>
            <person name="Cai J."/>
            <person name="Huang Q."/>
            <person name="Cai Q."/>
            <person name="Li B."/>
            <person name="Bai Y."/>
            <person name="Zhang Z."/>
            <person name="Zhang Y."/>
            <person name="Wang W."/>
            <person name="Li J."/>
            <person name="Wei F."/>
            <person name="Li H."/>
            <person name="Jian M."/>
            <person name="Li J."/>
            <person name="Zhang Z."/>
            <person name="Nielsen R."/>
            <person name="Li D."/>
            <person name="Gu W."/>
            <person name="Yang Z."/>
            <person name="Xuan Z."/>
            <person name="Ryder O.A."/>
            <person name="Leung F.C."/>
            <person name="Zhou Y."/>
            <person name="Cao J."/>
            <person name="Sun X."/>
            <person name="Fu Y."/>
            <person name="Fang X."/>
            <person name="Guo X."/>
            <person name="Wang B."/>
            <person name="Hou R."/>
            <person name="Shen F."/>
            <person name="Mu B."/>
            <person name="Ni P."/>
            <person name="Lin R."/>
            <person name="Qian W."/>
            <person name="Wang G."/>
            <person name="Yu C."/>
            <person name="Nie W."/>
            <person name="Wang J."/>
            <person name="Wu Z."/>
            <person name="Liang H."/>
            <person name="Min J."/>
            <person name="Wu Q."/>
            <person name="Cheng S."/>
            <person name="Ruan J."/>
            <person name="Wang M."/>
            <person name="Shi Z."/>
            <person name="Wen M."/>
            <person name="Liu B."/>
            <person name="Ren X."/>
            <person name="Zheng H."/>
            <person name="Dong D."/>
            <person name="Cook K."/>
            <person name="Shan G."/>
            <person name="Zhang H."/>
            <person name="Kosiol C."/>
            <person name="Xie X."/>
            <person name="Lu Z."/>
            <person name="Zheng H."/>
            <person name="Li Y."/>
            <person name="Steiner C.C."/>
            <person name="Lam T.T."/>
            <person name="Lin S."/>
            <person name="Zhang Q."/>
            <person name="Li G."/>
            <person name="Tian J."/>
            <person name="Gong T."/>
            <person name="Liu H."/>
            <person name="Zhang D."/>
            <person name="Fang L."/>
            <person name="Ye C."/>
            <person name="Zhang J."/>
            <person name="Hu W."/>
            <person name="Xu A."/>
            <person name="Ren Y."/>
            <person name="Zhang G."/>
            <person name="Bruford M.W."/>
            <person name="Li Q."/>
            <person name="Ma L."/>
            <person name="Guo Y."/>
            <person name="An N."/>
            <person name="Hu Y."/>
            <person name="Zheng Y."/>
            <person name="Shi Y."/>
            <person name="Li Z."/>
            <person name="Liu Q."/>
            <person name="Chen Y."/>
            <person name="Zhao J."/>
            <person name="Qu N."/>
            <person name="Zhao S."/>
            <person name="Tian F."/>
            <person name="Wang X."/>
            <person name="Wang H."/>
            <person name="Xu L."/>
            <person name="Liu X."/>
            <person name="Vinar T."/>
            <person name="Wang Y."/>
            <person name="Lam T.W."/>
            <person name="Yiu S.M."/>
            <person name="Liu S."/>
            <person name="Zhang H."/>
            <person name="Li D."/>
            <person name="Huang Y."/>
            <person name="Wang X."/>
            <person name="Yang G."/>
            <person name="Jiang Z."/>
            <person name="Wang J."/>
            <person name="Qin N."/>
            <person name="Li L."/>
            <person name="Li J."/>
            <person name="Bolund L."/>
            <person name="Kristiansen K."/>
            <person name="Wong G.K."/>
            <person name="Olson M."/>
            <person name="Zhang X."/>
            <person name="Li S."/>
            <person name="Yang H."/>
            <person name="Wang J."/>
            <person name="Wang J."/>
        </authorList>
    </citation>
    <scope>NUCLEOTIDE SEQUENCE [LARGE SCALE GENOMIC DNA]</scope>
</reference>
<evidence type="ECO:0000256" key="1">
    <source>
        <dbReference type="ARBA" id="ARBA00004300"/>
    </source>
</evidence>
<gene>
    <name evidence="7" type="ORF">PANDA_012590</name>
</gene>
<dbReference type="InterPro" id="IPR029358">
    <property type="entry name" value="CFAP96"/>
</dbReference>
<evidence type="ECO:0000256" key="6">
    <source>
        <dbReference type="SAM" id="MobiDB-lite"/>
    </source>
</evidence>